<evidence type="ECO:0000313" key="2">
    <source>
        <dbReference type="Proteomes" id="UP001165427"/>
    </source>
</evidence>
<dbReference type="Proteomes" id="UP001165427">
    <property type="component" value="Unassembled WGS sequence"/>
</dbReference>
<dbReference type="AlphaFoldDB" id="A0AA41R1L5"/>
<dbReference type="EMBL" id="JALJRB010000012">
    <property type="protein sequence ID" value="MCJ8501257.1"/>
    <property type="molecule type" value="Genomic_DNA"/>
</dbReference>
<name>A0AA41R1L5_9BACT</name>
<gene>
    <name evidence="1" type="ORF">MRX98_11790</name>
</gene>
<sequence length="267" mass="29531">MKLKSWIVVAAFWFALIGCGGGGGDGGSGGTEPSPVPVYERSLLVLEATSLEFGAELHWNEDRFPGAVFNVCLTEEHPESGSLIGRSQDCFSDRSAMVENDHVSPVTVSGLTGGHRYWVQVEAETPSGQIHRSRPVIVSARIPDEDLLGIDDWDWQRAPDLAAETQAISRRLAGFQQAARNKDIHSAVAFIQEDQRDVYQALFSHNPDAMPAFGVLLDRARMGFLSPPAEPAADSTQRTAEYALEIDGFTFYVRWMKHDDTWMLMDF</sequence>
<evidence type="ECO:0000313" key="1">
    <source>
        <dbReference type="EMBL" id="MCJ8501257.1"/>
    </source>
</evidence>
<organism evidence="1 2">
    <name type="scientific">Desulfatitalea alkaliphila</name>
    <dbReference type="NCBI Taxonomy" id="2929485"/>
    <lineage>
        <taxon>Bacteria</taxon>
        <taxon>Pseudomonadati</taxon>
        <taxon>Thermodesulfobacteriota</taxon>
        <taxon>Desulfobacteria</taxon>
        <taxon>Desulfobacterales</taxon>
        <taxon>Desulfosarcinaceae</taxon>
        <taxon>Desulfatitalea</taxon>
    </lineage>
</organism>
<comment type="caution">
    <text evidence="1">The sequence shown here is derived from an EMBL/GenBank/DDBJ whole genome shotgun (WGS) entry which is preliminary data.</text>
</comment>
<dbReference type="PROSITE" id="PS51257">
    <property type="entry name" value="PROKAR_LIPOPROTEIN"/>
    <property type="match status" value="1"/>
</dbReference>
<keyword evidence="2" id="KW-1185">Reference proteome</keyword>
<accession>A0AA41R1L5</accession>
<reference evidence="1" key="1">
    <citation type="submission" date="2022-04" db="EMBL/GenBank/DDBJ databases">
        <title>Desulfatitalea alkaliphila sp. nov., a novel anaerobic sulfate-reducing bacterium isolated from terrestrial mud volcano, Taman Peninsula, Russia.</title>
        <authorList>
            <person name="Khomyakova M.A."/>
            <person name="Merkel A.Y."/>
            <person name="Slobodkin A.I."/>
        </authorList>
    </citation>
    <scope>NUCLEOTIDE SEQUENCE</scope>
    <source>
        <strain evidence="1">M08but</strain>
    </source>
</reference>
<dbReference type="RefSeq" id="WP_246908135.1">
    <property type="nucleotide sequence ID" value="NZ_JALJRB010000012.1"/>
</dbReference>
<protein>
    <submittedName>
        <fullName evidence="1">Uncharacterized protein</fullName>
    </submittedName>
</protein>
<proteinExistence type="predicted"/>